<reference evidence="2 4" key="1">
    <citation type="submission" date="2017-10" db="EMBL/GenBank/DDBJ databases">
        <title>Genomics of the genus Arcobacter.</title>
        <authorList>
            <person name="Perez-Cataluna A."/>
            <person name="Figueras M.J."/>
        </authorList>
    </citation>
    <scope>NUCLEOTIDE SEQUENCE [LARGE SCALE GENOMIC DNA]</scope>
    <source>
        <strain evidence="2 4">LMG 25534</strain>
    </source>
</reference>
<dbReference type="EMBL" id="CP031367">
    <property type="protein sequence ID" value="AXK49447.1"/>
    <property type="molecule type" value="Genomic_DNA"/>
</dbReference>
<organism evidence="1 3">
    <name type="scientific">Aliarcobacter trophiarum LMG 25534</name>
    <dbReference type="NCBI Taxonomy" id="1032241"/>
    <lineage>
        <taxon>Bacteria</taxon>
        <taxon>Pseudomonadati</taxon>
        <taxon>Campylobacterota</taxon>
        <taxon>Epsilonproteobacteria</taxon>
        <taxon>Campylobacterales</taxon>
        <taxon>Arcobacteraceae</taxon>
        <taxon>Aliarcobacter</taxon>
    </lineage>
</organism>
<sequence length="111" mass="13184">MRETSEYFARKGILFKELKEILPKELNSKKKIKIFVGSSIDLKFYAIFVLSSKSRFIKKSFEELENLYNLLVNHQGHNFKVKTLFIQSEICSKTKQYLKDSNWTIVEQKKL</sequence>
<accession>A0AAD0QKE6</accession>
<protein>
    <submittedName>
        <fullName evidence="1">Uncharacterized protein</fullName>
    </submittedName>
</protein>
<evidence type="ECO:0000313" key="2">
    <source>
        <dbReference type="EMBL" id="RXJ91307.1"/>
    </source>
</evidence>
<proteinExistence type="predicted"/>
<reference evidence="1 3" key="2">
    <citation type="submission" date="2018-07" db="EMBL/GenBank/DDBJ databases">
        <title>Complete genome of the Arcobacter trophiarum type strain LMG 25534.</title>
        <authorList>
            <person name="Miller W.G."/>
            <person name="Yee E."/>
        </authorList>
    </citation>
    <scope>NUCLEOTIDE SEQUENCE [LARGE SCALE GENOMIC DNA]</scope>
    <source>
        <strain evidence="1 3">LMG 25534</strain>
    </source>
</reference>
<evidence type="ECO:0000313" key="4">
    <source>
        <dbReference type="Proteomes" id="UP000289132"/>
    </source>
</evidence>
<evidence type="ECO:0000313" key="3">
    <source>
        <dbReference type="Proteomes" id="UP000254504"/>
    </source>
</evidence>
<dbReference type="Proteomes" id="UP000254504">
    <property type="component" value="Chromosome"/>
</dbReference>
<keyword evidence="4" id="KW-1185">Reference proteome</keyword>
<dbReference type="EMBL" id="PDKD01000009">
    <property type="protein sequence ID" value="RXJ91307.1"/>
    <property type="molecule type" value="Genomic_DNA"/>
</dbReference>
<dbReference type="Proteomes" id="UP000289132">
    <property type="component" value="Unassembled WGS sequence"/>
</dbReference>
<name>A0AAD0QKE6_9BACT</name>
<gene>
    <name evidence="1" type="ORF">ATR_1619</name>
    <name evidence="2" type="ORF">CRU87_06355</name>
</gene>
<dbReference type="AlphaFoldDB" id="A0AAD0QKE6"/>
<evidence type="ECO:0000313" key="1">
    <source>
        <dbReference type="EMBL" id="AXK49447.1"/>
    </source>
</evidence>
<dbReference type="KEGG" id="atp:ATR_1619"/>
<dbReference type="RefSeq" id="WP_115428918.1">
    <property type="nucleotide sequence ID" value="NZ_CP031367.1"/>
</dbReference>